<dbReference type="SUPFAM" id="SSF50969">
    <property type="entry name" value="YVTN repeat-like/Quinoprotein amine dehydrogenase"/>
    <property type="match status" value="1"/>
</dbReference>
<dbReference type="RefSeq" id="WP_007093364.1">
    <property type="nucleotide sequence ID" value="NZ_CP142125.1"/>
</dbReference>
<proteinExistence type="predicted"/>
<dbReference type="HOGENOM" id="CLU_623793_0_0_10"/>
<dbReference type="eggNOG" id="COG3391">
    <property type="taxonomic scope" value="Bacteria"/>
</dbReference>
<dbReference type="PANTHER" id="PTHR47197">
    <property type="entry name" value="PROTEIN NIRF"/>
    <property type="match status" value="1"/>
</dbReference>
<dbReference type="Proteomes" id="UP000002945">
    <property type="component" value="Unassembled WGS sequence"/>
</dbReference>
<dbReference type="InterPro" id="IPR015943">
    <property type="entry name" value="WD40/YVTN_repeat-like_dom_sf"/>
</dbReference>
<dbReference type="EMBL" id="ABIB01000004">
    <property type="protein sequence ID" value="EDP96534.1"/>
    <property type="molecule type" value="Genomic_DNA"/>
</dbReference>
<protein>
    <submittedName>
        <fullName evidence="1">Surface antigen genes (Methanosarcina mazei) related protein</fullName>
    </submittedName>
</protein>
<dbReference type="Gene3D" id="2.130.10.10">
    <property type="entry name" value="YVTN repeat-like/Quinoprotein amine dehydrogenase"/>
    <property type="match status" value="1"/>
</dbReference>
<gene>
    <name evidence="1" type="ORF">KAOT1_03957</name>
</gene>
<accession>A9DWB0</accession>
<dbReference type="AlphaFoldDB" id="A9DWB0"/>
<comment type="caution">
    <text evidence="1">The sequence shown here is derived from an EMBL/GenBank/DDBJ whole genome shotgun (WGS) entry which is preliminary data.</text>
</comment>
<dbReference type="STRING" id="391587.KAOT1_03957"/>
<evidence type="ECO:0000313" key="1">
    <source>
        <dbReference type="EMBL" id="EDP96534.1"/>
    </source>
</evidence>
<name>A9DWB0_9FLAO</name>
<reference evidence="1 2" key="1">
    <citation type="journal article" date="2011" name="J. Bacteriol.">
        <title>Genome sequence of the algicidal bacterium Kordia algicida OT-1.</title>
        <authorList>
            <person name="Lee H.S."/>
            <person name="Kang S.G."/>
            <person name="Kwon K.K."/>
            <person name="Lee J.H."/>
            <person name="Kim S.J."/>
        </authorList>
    </citation>
    <scope>NUCLEOTIDE SEQUENCE [LARGE SCALE GENOMIC DNA]</scope>
    <source>
        <strain evidence="1 2">OT-1</strain>
    </source>
</reference>
<organism evidence="1 2">
    <name type="scientific">Kordia algicida OT-1</name>
    <dbReference type="NCBI Taxonomy" id="391587"/>
    <lineage>
        <taxon>Bacteria</taxon>
        <taxon>Pseudomonadati</taxon>
        <taxon>Bacteroidota</taxon>
        <taxon>Flavobacteriia</taxon>
        <taxon>Flavobacteriales</taxon>
        <taxon>Flavobacteriaceae</taxon>
        <taxon>Kordia</taxon>
    </lineage>
</organism>
<dbReference type="InterPro" id="IPR011044">
    <property type="entry name" value="Quino_amine_DH_bsu"/>
</dbReference>
<dbReference type="PANTHER" id="PTHR47197:SF3">
    <property type="entry name" value="DIHYDRO-HEME D1 DEHYDROGENASE"/>
    <property type="match status" value="1"/>
</dbReference>
<dbReference type="InterPro" id="IPR051200">
    <property type="entry name" value="Host-pathogen_enzymatic-act"/>
</dbReference>
<evidence type="ECO:0000313" key="2">
    <source>
        <dbReference type="Proteomes" id="UP000002945"/>
    </source>
</evidence>
<keyword evidence="2" id="KW-1185">Reference proteome</keyword>
<sequence>MSKQLYNWYDRNERLRSFYKELLEENQVAQITVTNCSAQQREITLWGANKCAPIADPLYGSEQVKLEADVDRDSYEVIYNPVNDLFYVINYRDDTITVVDDQAQVVQTIALHTDVILTVNPISMVVNTNPNSAEYGCVAIVGTSGKEFIVVDLTFTVLRRIQLVNEPYDLGYDPVLDCYYISEPFRNLILKITTLDDQIIEHLTIEGLRNIGINTDNGDLYVHNVVNNDVEVYNTAGNKRGWFERVTTNENHVSFYYHPISKYMYIGYDTLNSVLVADGQTLAVQTTLNTGSSPIDIHYNPQDTYIYVANQTDQDFTRIDEDLQVVDTLAIVAFDRSFAISSKNGAIALNNSTLQQLFIYTRVSKLLVKVNQDYEQIRQDFKYNPMIITHMKVVASTNQRINTLQIIETSISGKQLCEPISLGGYHSPQGFGNVSEVFEMEGQIVDGRVCWRFKINPDQQVTFLIYYKQLEMYNFLPEKSSVSTGVAQSKGIPKAWKKEH</sequence>